<dbReference type="SUPFAM" id="SSF50685">
    <property type="entry name" value="Barwin-like endoglucanases"/>
    <property type="match status" value="1"/>
</dbReference>
<dbReference type="PROSITE" id="PS50843">
    <property type="entry name" value="EXPANSIN_CBD"/>
    <property type="match status" value="2"/>
</dbReference>
<comment type="caution">
    <text evidence="7">The sequence shown here is derived from an EMBL/GenBank/DDBJ whole genome shotgun (WGS) entry which is preliminary data.</text>
</comment>
<dbReference type="PRINTS" id="PR01225">
    <property type="entry name" value="EXPANSNFAMLY"/>
</dbReference>
<dbReference type="InterPro" id="IPR005795">
    <property type="entry name" value="LolPI"/>
</dbReference>
<evidence type="ECO:0000256" key="4">
    <source>
        <dbReference type="SAM" id="SignalP"/>
    </source>
</evidence>
<comment type="similarity">
    <text evidence="2">Belongs to the expansin family. Expansin B subfamily.</text>
</comment>
<keyword evidence="4" id="KW-0732">Signal</keyword>
<reference evidence="7 8" key="1">
    <citation type="submission" date="2020-08" db="EMBL/GenBank/DDBJ databases">
        <title>Plant Genome Project.</title>
        <authorList>
            <person name="Zhang R.-G."/>
        </authorList>
    </citation>
    <scope>NUCLEOTIDE SEQUENCE [LARGE SCALE GENOMIC DNA]</scope>
    <source>
        <tissue evidence="7">Rhizome</tissue>
    </source>
</reference>
<dbReference type="PANTHER" id="PTHR31692">
    <property type="entry name" value="EXPANSIN-B3"/>
    <property type="match status" value="1"/>
</dbReference>
<feature type="domain" description="Expansin-like CBD" evidence="6">
    <location>
        <begin position="255"/>
        <end position="308"/>
    </location>
</feature>
<proteinExistence type="inferred from homology"/>
<dbReference type="InterPro" id="IPR007118">
    <property type="entry name" value="Expan_Lol_pI"/>
</dbReference>
<dbReference type="SMART" id="SM00837">
    <property type="entry name" value="DPBB_1"/>
    <property type="match status" value="1"/>
</dbReference>
<dbReference type="Pfam" id="PF01357">
    <property type="entry name" value="Expansin_C"/>
    <property type="match status" value="2"/>
</dbReference>
<dbReference type="Proteomes" id="UP000734854">
    <property type="component" value="Unassembled WGS sequence"/>
</dbReference>
<feature type="chain" id="PRO_5035191905" evidence="4">
    <location>
        <begin position="28"/>
        <end position="308"/>
    </location>
</feature>
<dbReference type="SUPFAM" id="SSF49590">
    <property type="entry name" value="PHL pollen allergen"/>
    <property type="match status" value="2"/>
</dbReference>
<gene>
    <name evidence="7" type="ORF">ZIOFF_001951</name>
</gene>
<dbReference type="PRINTS" id="PR00829">
    <property type="entry name" value="LOLP1ALLERGN"/>
</dbReference>
<evidence type="ECO:0000313" key="7">
    <source>
        <dbReference type="EMBL" id="KAG6536875.1"/>
    </source>
</evidence>
<accession>A0A8J5IAQ9</accession>
<comment type="subcellular location">
    <subcellularLocation>
        <location evidence="1">Secreted</location>
    </subcellularLocation>
</comment>
<evidence type="ECO:0000256" key="1">
    <source>
        <dbReference type="ARBA" id="ARBA00004613"/>
    </source>
</evidence>
<evidence type="ECO:0000256" key="2">
    <source>
        <dbReference type="ARBA" id="ARBA00005650"/>
    </source>
</evidence>
<dbReference type="InterPro" id="IPR036749">
    <property type="entry name" value="Expansin_CBD_sf"/>
</dbReference>
<dbReference type="InterPro" id="IPR009009">
    <property type="entry name" value="RlpA-like_DPBB"/>
</dbReference>
<protein>
    <submittedName>
        <fullName evidence="7">Uncharacterized protein</fullName>
    </submittedName>
</protein>
<dbReference type="InterPro" id="IPR007112">
    <property type="entry name" value="Expansin/allergen_DPBB_dom"/>
</dbReference>
<dbReference type="InterPro" id="IPR036908">
    <property type="entry name" value="RlpA-like_sf"/>
</dbReference>
<evidence type="ECO:0000259" key="5">
    <source>
        <dbReference type="PROSITE" id="PS50842"/>
    </source>
</evidence>
<dbReference type="EMBL" id="JACMSC010000001">
    <property type="protein sequence ID" value="KAG6536875.1"/>
    <property type="molecule type" value="Genomic_DNA"/>
</dbReference>
<keyword evidence="8" id="KW-1185">Reference proteome</keyword>
<evidence type="ECO:0000259" key="6">
    <source>
        <dbReference type="PROSITE" id="PS50843"/>
    </source>
</evidence>
<dbReference type="Gene3D" id="2.40.40.10">
    <property type="entry name" value="RlpA-like domain"/>
    <property type="match status" value="1"/>
</dbReference>
<name>A0A8J5IAQ9_ZINOF</name>
<organism evidence="7 8">
    <name type="scientific">Zingiber officinale</name>
    <name type="common">Ginger</name>
    <name type="synonym">Amomum zingiber</name>
    <dbReference type="NCBI Taxonomy" id="94328"/>
    <lineage>
        <taxon>Eukaryota</taxon>
        <taxon>Viridiplantae</taxon>
        <taxon>Streptophyta</taxon>
        <taxon>Embryophyta</taxon>
        <taxon>Tracheophyta</taxon>
        <taxon>Spermatophyta</taxon>
        <taxon>Magnoliopsida</taxon>
        <taxon>Liliopsida</taxon>
        <taxon>Zingiberales</taxon>
        <taxon>Zingiberaceae</taxon>
        <taxon>Zingiber</taxon>
    </lineage>
</organism>
<dbReference type="PANTHER" id="PTHR31692:SF127">
    <property type="entry name" value="EXPANSIN-B5-LIKE"/>
    <property type="match status" value="1"/>
</dbReference>
<evidence type="ECO:0000256" key="3">
    <source>
        <dbReference type="ARBA" id="ARBA00022525"/>
    </source>
</evidence>
<evidence type="ECO:0000313" key="8">
    <source>
        <dbReference type="Proteomes" id="UP000734854"/>
    </source>
</evidence>
<dbReference type="InterPro" id="IPR007117">
    <property type="entry name" value="Expansin_CBD"/>
</dbReference>
<dbReference type="Pfam" id="PF03330">
    <property type="entry name" value="DPBB_1"/>
    <property type="match status" value="1"/>
</dbReference>
<feature type="domain" description="Expansin-like CBD" evidence="6">
    <location>
        <begin position="169"/>
        <end position="240"/>
    </location>
</feature>
<dbReference type="GO" id="GO:0005576">
    <property type="term" value="C:extracellular region"/>
    <property type="evidence" value="ECO:0007669"/>
    <property type="project" value="UniProtKB-SubCell"/>
</dbReference>
<dbReference type="PROSITE" id="PS50842">
    <property type="entry name" value="EXPANSIN_EG45"/>
    <property type="match status" value="1"/>
</dbReference>
<dbReference type="CDD" id="cd22275">
    <property type="entry name" value="DPBB_EXPB_N"/>
    <property type="match status" value="1"/>
</dbReference>
<feature type="domain" description="Expansin-like EG45" evidence="5">
    <location>
        <begin position="46"/>
        <end position="156"/>
    </location>
</feature>
<dbReference type="AlphaFoldDB" id="A0A8J5IAQ9"/>
<dbReference type="Gene3D" id="2.60.40.760">
    <property type="entry name" value="Expansin, cellulose-binding-like domain"/>
    <property type="match status" value="2"/>
</dbReference>
<sequence>MAILKKQIVVLPLLAFLLLNASSPAAALSPAGATWYGAPDGPGSTGGACAYADGVVKAPLSSMITAGGPSLFKGGRGCGACYQVLCNSNAACSGMAVTVVVTDQCPGGICVTDPVHFDLSGAAFGAMAKPGQADLLRNAGRVAVEYTRVPCNYQGFNVAFRVDAGSNVDYLAVVIENVNGDGELAAVELMEGSSGAWTAMQPSWGAQWKLNAGRALQPPFSFRLTSGESKKILVAQNVIPGFNVAFRVDAELNVDYLAVVIENVNGDGELAAVELMEGSSRTWTTMQPSWGAQWKLNAGRALQPPFSF</sequence>
<keyword evidence="3" id="KW-0964">Secreted</keyword>
<feature type="signal peptide" evidence="4">
    <location>
        <begin position="1"/>
        <end position="27"/>
    </location>
</feature>